<dbReference type="InterPro" id="IPR052076">
    <property type="entry name" value="TRP_cation_channel"/>
</dbReference>
<feature type="transmembrane region" description="Helical" evidence="7">
    <location>
        <begin position="29"/>
        <end position="49"/>
    </location>
</feature>
<keyword evidence="3" id="KW-0040">ANK repeat</keyword>
<keyword evidence="7" id="KW-1133">Transmembrane helix</keyword>
<dbReference type="PANTHER" id="PTHR47143">
    <property type="entry name" value="TRANSIENT RECEPTOR POTENTIAL CATION CHANNEL PROTEIN PAINLESS"/>
    <property type="match status" value="1"/>
</dbReference>
<name>A0ABP1RQG6_9HEXA</name>
<keyword evidence="9" id="KW-1185">Reference proteome</keyword>
<dbReference type="PANTHER" id="PTHR47143:SF1">
    <property type="entry name" value="ION_TRANS DOMAIN-CONTAINING PROTEIN"/>
    <property type="match status" value="1"/>
</dbReference>
<evidence type="ECO:0000256" key="6">
    <source>
        <dbReference type="ARBA" id="ARBA00023303"/>
    </source>
</evidence>
<sequence length="180" mass="20724">MMTGEVNYDDLFYSEDANSQLPFPISTKFLFAAFIAIVTIILFNLLIGLTVSDIQGLQSGAELNSLSIQVEEIYGMEKFMTSDSFQNILKCIGKQNWIEHFRVTRRKNGAIASAKVEVLEENIPKHLLHILGRLVWRNEFRLIKDGKKKSMSNRFMNRIKPKGMGPGPRFWQRDQKINQL</sequence>
<organism evidence="8 9">
    <name type="scientific">Orchesella dallaii</name>
    <dbReference type="NCBI Taxonomy" id="48710"/>
    <lineage>
        <taxon>Eukaryota</taxon>
        <taxon>Metazoa</taxon>
        <taxon>Ecdysozoa</taxon>
        <taxon>Arthropoda</taxon>
        <taxon>Hexapoda</taxon>
        <taxon>Collembola</taxon>
        <taxon>Entomobryomorpha</taxon>
        <taxon>Entomobryoidea</taxon>
        <taxon>Orchesellidae</taxon>
        <taxon>Orchesellinae</taxon>
        <taxon>Orchesella</taxon>
    </lineage>
</organism>
<comment type="caution">
    <text evidence="8">The sequence shown here is derived from an EMBL/GenBank/DDBJ whole genome shotgun (WGS) entry which is preliminary data.</text>
</comment>
<gene>
    <name evidence="8" type="ORF">ODALV1_LOCUS24845</name>
</gene>
<keyword evidence="1" id="KW-0813">Transport</keyword>
<dbReference type="EMBL" id="CAXLJM020000095">
    <property type="protein sequence ID" value="CAL8132964.1"/>
    <property type="molecule type" value="Genomic_DNA"/>
</dbReference>
<evidence type="ECO:0000256" key="1">
    <source>
        <dbReference type="ARBA" id="ARBA00022448"/>
    </source>
</evidence>
<evidence type="ECO:0000313" key="9">
    <source>
        <dbReference type="Proteomes" id="UP001642540"/>
    </source>
</evidence>
<keyword evidence="6" id="KW-0407">Ion channel</keyword>
<evidence type="ECO:0000256" key="5">
    <source>
        <dbReference type="ARBA" id="ARBA00023180"/>
    </source>
</evidence>
<keyword evidence="5" id="KW-0325">Glycoprotein</keyword>
<keyword evidence="4" id="KW-0406">Ion transport</keyword>
<reference evidence="8 9" key="1">
    <citation type="submission" date="2024-08" db="EMBL/GenBank/DDBJ databases">
        <authorList>
            <person name="Cucini C."/>
            <person name="Frati F."/>
        </authorList>
    </citation>
    <scope>NUCLEOTIDE SEQUENCE [LARGE SCALE GENOMIC DNA]</scope>
</reference>
<proteinExistence type="predicted"/>
<keyword evidence="7" id="KW-0472">Membrane</keyword>
<protein>
    <recommendedName>
        <fullName evidence="10">Ion transport domain-containing protein</fullName>
    </recommendedName>
</protein>
<dbReference type="Proteomes" id="UP001642540">
    <property type="component" value="Unassembled WGS sequence"/>
</dbReference>
<evidence type="ECO:0000256" key="2">
    <source>
        <dbReference type="ARBA" id="ARBA00022737"/>
    </source>
</evidence>
<accession>A0ABP1RQG6</accession>
<evidence type="ECO:0000256" key="4">
    <source>
        <dbReference type="ARBA" id="ARBA00023065"/>
    </source>
</evidence>
<keyword evidence="2" id="KW-0677">Repeat</keyword>
<evidence type="ECO:0000256" key="3">
    <source>
        <dbReference type="ARBA" id="ARBA00023043"/>
    </source>
</evidence>
<evidence type="ECO:0008006" key="10">
    <source>
        <dbReference type="Google" id="ProtNLM"/>
    </source>
</evidence>
<evidence type="ECO:0000256" key="7">
    <source>
        <dbReference type="SAM" id="Phobius"/>
    </source>
</evidence>
<evidence type="ECO:0000313" key="8">
    <source>
        <dbReference type="EMBL" id="CAL8132964.1"/>
    </source>
</evidence>
<keyword evidence="7" id="KW-0812">Transmembrane</keyword>